<accession>A0A1I3IG03</accession>
<evidence type="ECO:0000313" key="5">
    <source>
        <dbReference type="Proteomes" id="UP000199548"/>
    </source>
</evidence>
<evidence type="ECO:0000256" key="1">
    <source>
        <dbReference type="ARBA" id="ARBA00004418"/>
    </source>
</evidence>
<keyword evidence="3" id="KW-0732">Signal</keyword>
<dbReference type="CDD" id="cd13585">
    <property type="entry name" value="PBP2_TMBP_like"/>
    <property type="match status" value="1"/>
</dbReference>
<evidence type="ECO:0000256" key="3">
    <source>
        <dbReference type="SAM" id="SignalP"/>
    </source>
</evidence>
<name>A0A1I3IG03_9BURK</name>
<gene>
    <name evidence="4" type="ORF">SAMN05192543_103228</name>
</gene>
<dbReference type="SUPFAM" id="SSF53850">
    <property type="entry name" value="Periplasmic binding protein-like II"/>
    <property type="match status" value="1"/>
</dbReference>
<protein>
    <submittedName>
        <fullName evidence="4">Sorbitol-binding protein /mannitol-binding protein</fullName>
    </submittedName>
</protein>
<feature type="signal peptide" evidence="3">
    <location>
        <begin position="1"/>
        <end position="26"/>
    </location>
</feature>
<evidence type="ECO:0000256" key="2">
    <source>
        <dbReference type="ARBA" id="ARBA00008520"/>
    </source>
</evidence>
<dbReference type="AlphaFoldDB" id="A0A1I3IG03"/>
<feature type="chain" id="PRO_5011453091" evidence="3">
    <location>
        <begin position="27"/>
        <end position="440"/>
    </location>
</feature>
<dbReference type="InterPro" id="IPR050490">
    <property type="entry name" value="Bact_solute-bd_prot1"/>
</dbReference>
<keyword evidence="5" id="KW-1185">Reference proteome</keyword>
<dbReference type="Pfam" id="PF01547">
    <property type="entry name" value="SBP_bac_1"/>
    <property type="match status" value="1"/>
</dbReference>
<reference evidence="4 5" key="1">
    <citation type="submission" date="2016-10" db="EMBL/GenBank/DDBJ databases">
        <authorList>
            <person name="de Groot N.N."/>
        </authorList>
    </citation>
    <scope>NUCLEOTIDE SEQUENCE [LARGE SCALE GENOMIC DNA]</scope>
    <source>
        <strain evidence="4 5">LMG 23650</strain>
    </source>
</reference>
<dbReference type="PANTHER" id="PTHR43649">
    <property type="entry name" value="ARABINOSE-BINDING PROTEIN-RELATED"/>
    <property type="match status" value="1"/>
</dbReference>
<sequence>MQRTHRFALKAITAGALACAALGASAATVTIAMLNNPDMIELKKLSPAFEKANPDIKLNWVILEENVLRQRATTDITTNSGQFDVVMIGAYETPQWGKRGWLSPLTGLPADYDLNDVVKTARDGLSVNGQLYGLPFYVESSMTYYRKDLFAAKGLKMPDQPTYDQIAQFADKLTDKANGTYGICLRGKAGWGENMAYVTTVVNTFGGRWFDEKWQAQLTTPEWKKAVGFYVDLLKKNGPPGASSNGFNENLTLMSSGKCAMWIDATVAAGMLYNKQQSQVADKIGFAAAPTAVTPNGSHWLWTWALAIPKSSKAQDAAKKFITWATSKQYVEMVGKDEGWASVPSGTRLSTYARPEYKQAAPFSDFVLKAIETADPEHPTAKPVPYTGVQFVGIPEFQSFGTVVGQSIAGALAGQMTVDQALEAGNATANRAVRQAGYQK</sequence>
<comment type="similarity">
    <text evidence="2">Belongs to the bacterial solute-binding protein 1 family.</text>
</comment>
<evidence type="ECO:0000313" key="4">
    <source>
        <dbReference type="EMBL" id="SFI46856.1"/>
    </source>
</evidence>
<dbReference type="OrthoDB" id="9804061at2"/>
<dbReference type="RefSeq" id="WP_091011164.1">
    <property type="nucleotide sequence ID" value="NZ_CP041745.1"/>
</dbReference>
<organism evidence="4 5">
    <name type="scientific">Paraburkholderia megapolitana</name>
    <dbReference type="NCBI Taxonomy" id="420953"/>
    <lineage>
        <taxon>Bacteria</taxon>
        <taxon>Pseudomonadati</taxon>
        <taxon>Pseudomonadota</taxon>
        <taxon>Betaproteobacteria</taxon>
        <taxon>Burkholderiales</taxon>
        <taxon>Burkholderiaceae</taxon>
        <taxon>Paraburkholderia</taxon>
    </lineage>
</organism>
<dbReference type="EMBL" id="FOQU01000003">
    <property type="protein sequence ID" value="SFI46856.1"/>
    <property type="molecule type" value="Genomic_DNA"/>
</dbReference>
<dbReference type="Gene3D" id="3.40.190.10">
    <property type="entry name" value="Periplasmic binding protein-like II"/>
    <property type="match status" value="2"/>
</dbReference>
<dbReference type="STRING" id="420953.SAMN05192543_103228"/>
<proteinExistence type="inferred from homology"/>
<comment type="subcellular location">
    <subcellularLocation>
        <location evidence="1">Periplasm</location>
    </subcellularLocation>
</comment>
<dbReference type="InterPro" id="IPR006059">
    <property type="entry name" value="SBP"/>
</dbReference>
<dbReference type="PANTHER" id="PTHR43649:SF12">
    <property type="entry name" value="DIACETYLCHITOBIOSE BINDING PROTEIN DASA"/>
    <property type="match status" value="1"/>
</dbReference>
<dbReference type="GO" id="GO:0042597">
    <property type="term" value="C:periplasmic space"/>
    <property type="evidence" value="ECO:0007669"/>
    <property type="project" value="UniProtKB-SubCell"/>
</dbReference>
<dbReference type="Proteomes" id="UP000199548">
    <property type="component" value="Unassembled WGS sequence"/>
</dbReference>